<protein>
    <submittedName>
        <fullName evidence="2">Uncharacterized protein</fullName>
    </submittedName>
</protein>
<name>A0A2H1CSA3_FASHE</name>
<dbReference type="EMBL" id="JXXN02000323">
    <property type="protein sequence ID" value="THD27787.1"/>
    <property type="molecule type" value="Genomic_DNA"/>
</dbReference>
<evidence type="ECO:0000256" key="1">
    <source>
        <dbReference type="SAM" id="MobiDB-lite"/>
    </source>
</evidence>
<organism evidence="2 3">
    <name type="scientific">Fasciola hepatica</name>
    <name type="common">Liver fluke</name>
    <dbReference type="NCBI Taxonomy" id="6192"/>
    <lineage>
        <taxon>Eukaryota</taxon>
        <taxon>Metazoa</taxon>
        <taxon>Spiralia</taxon>
        <taxon>Lophotrochozoa</taxon>
        <taxon>Platyhelminthes</taxon>
        <taxon>Trematoda</taxon>
        <taxon>Digenea</taxon>
        <taxon>Plagiorchiida</taxon>
        <taxon>Echinostomata</taxon>
        <taxon>Echinostomatoidea</taxon>
        <taxon>Fasciolidae</taxon>
        <taxon>Fasciola</taxon>
    </lineage>
</organism>
<feature type="compositionally biased region" description="Basic and acidic residues" evidence="1">
    <location>
        <begin position="56"/>
        <end position="72"/>
    </location>
</feature>
<proteinExistence type="predicted"/>
<dbReference type="AlphaFoldDB" id="A0A2H1CSA3"/>
<comment type="caution">
    <text evidence="2">The sequence shown here is derived from an EMBL/GenBank/DDBJ whole genome shotgun (WGS) entry which is preliminary data.</text>
</comment>
<feature type="region of interest" description="Disordered" evidence="1">
    <location>
        <begin position="39"/>
        <end position="112"/>
    </location>
</feature>
<sequence length="139" mass="15005">MMSTEVEINPFRPGGELCKEAEDILKNSTILRDTVIINDPSLRHPNGTTMNASVTDHTESPIKPTHHGDTHASPKSKVAGNGPAVTINQTSPLPSEPITCEVTASRVPPAETRAPYQEPKVEHVNIKPGRRPAKCCVLV</sequence>
<evidence type="ECO:0000313" key="3">
    <source>
        <dbReference type="Proteomes" id="UP000230066"/>
    </source>
</evidence>
<dbReference type="Proteomes" id="UP000230066">
    <property type="component" value="Unassembled WGS sequence"/>
</dbReference>
<reference evidence="2" key="1">
    <citation type="submission" date="2019-03" db="EMBL/GenBank/DDBJ databases">
        <title>Improved annotation for the trematode Fasciola hepatica.</title>
        <authorList>
            <person name="Choi Y.-J."/>
            <person name="Martin J."/>
            <person name="Mitreva M."/>
        </authorList>
    </citation>
    <scope>NUCLEOTIDE SEQUENCE [LARGE SCALE GENOMIC DNA]</scope>
</reference>
<accession>A0A2H1CSA3</accession>
<gene>
    <name evidence="2" type="ORF">D915_001482</name>
</gene>
<evidence type="ECO:0000313" key="2">
    <source>
        <dbReference type="EMBL" id="THD27787.1"/>
    </source>
</evidence>
<keyword evidence="3" id="KW-1185">Reference proteome</keyword>
<feature type="compositionally biased region" description="Polar residues" evidence="1">
    <location>
        <begin position="46"/>
        <end position="55"/>
    </location>
</feature>